<reference evidence="2" key="1">
    <citation type="submission" date="2019-10" db="EMBL/GenBank/DDBJ databases">
        <title>Draft genome sequece of Microseira wollei NIES-4236.</title>
        <authorList>
            <person name="Yamaguchi H."/>
            <person name="Suzuki S."/>
            <person name="Kawachi M."/>
        </authorList>
    </citation>
    <scope>NUCLEOTIDE SEQUENCE</scope>
    <source>
        <strain evidence="2">NIES-4236</strain>
    </source>
</reference>
<dbReference type="EMBL" id="BLAY01000022">
    <property type="protein sequence ID" value="GET37095.1"/>
    <property type="molecule type" value="Genomic_DNA"/>
</dbReference>
<sequence>MAQEFLSDAIGSARPSSESEMPDREPIRFLIIGTREGVMEEIKNFFAIGFAEVDEWSPLTPVPKTDLVMTILRHSTDSSTQKSGR</sequence>
<protein>
    <recommendedName>
        <fullName evidence="4">Peptide ABC transporter substrate-binding protein</fullName>
    </recommendedName>
</protein>
<dbReference type="Proteomes" id="UP001050975">
    <property type="component" value="Unassembled WGS sequence"/>
</dbReference>
<comment type="caution">
    <text evidence="2">The sequence shown here is derived from an EMBL/GenBank/DDBJ whole genome shotgun (WGS) entry which is preliminary data.</text>
</comment>
<evidence type="ECO:0000313" key="2">
    <source>
        <dbReference type="EMBL" id="GET37095.1"/>
    </source>
</evidence>
<evidence type="ECO:0000256" key="1">
    <source>
        <dbReference type="SAM" id="MobiDB-lite"/>
    </source>
</evidence>
<dbReference type="RefSeq" id="WP_226577997.1">
    <property type="nucleotide sequence ID" value="NZ_BLAY01000022.1"/>
</dbReference>
<evidence type="ECO:0000313" key="3">
    <source>
        <dbReference type="Proteomes" id="UP001050975"/>
    </source>
</evidence>
<organism evidence="2 3">
    <name type="scientific">Microseira wollei NIES-4236</name>
    <dbReference type="NCBI Taxonomy" id="2530354"/>
    <lineage>
        <taxon>Bacteria</taxon>
        <taxon>Bacillati</taxon>
        <taxon>Cyanobacteriota</taxon>
        <taxon>Cyanophyceae</taxon>
        <taxon>Oscillatoriophycideae</taxon>
        <taxon>Aerosakkonematales</taxon>
        <taxon>Aerosakkonemataceae</taxon>
        <taxon>Microseira</taxon>
    </lineage>
</organism>
<proteinExistence type="predicted"/>
<gene>
    <name evidence="2" type="ORF">MiSe_18480</name>
</gene>
<name>A0AAV3X8S9_9CYAN</name>
<dbReference type="AlphaFoldDB" id="A0AAV3X8S9"/>
<feature type="region of interest" description="Disordered" evidence="1">
    <location>
        <begin position="1"/>
        <end position="25"/>
    </location>
</feature>
<keyword evidence="3" id="KW-1185">Reference proteome</keyword>
<accession>A0AAV3X8S9</accession>
<evidence type="ECO:0008006" key="4">
    <source>
        <dbReference type="Google" id="ProtNLM"/>
    </source>
</evidence>